<comment type="caution">
    <text evidence="9">The sequence shown here is derived from an EMBL/GenBank/DDBJ whole genome shotgun (WGS) entry which is preliminary data.</text>
</comment>
<feature type="transmembrane region" description="Helical" evidence="7">
    <location>
        <begin position="68"/>
        <end position="92"/>
    </location>
</feature>
<feature type="transmembrane region" description="Helical" evidence="7">
    <location>
        <begin position="104"/>
        <end position="124"/>
    </location>
</feature>
<evidence type="ECO:0000256" key="3">
    <source>
        <dbReference type="ARBA" id="ARBA00022692"/>
    </source>
</evidence>
<dbReference type="GO" id="GO:0005789">
    <property type="term" value="C:endoplasmic reticulum membrane"/>
    <property type="evidence" value="ECO:0007669"/>
    <property type="project" value="UniProtKB-SubCell"/>
</dbReference>
<dbReference type="InterPro" id="IPR016964">
    <property type="entry name" value="Sigma2_recept"/>
</dbReference>
<comment type="subcellular location">
    <subcellularLocation>
        <location evidence="1">Endoplasmic reticulum membrane</location>
        <topology evidence="1">Multi-pass membrane protein</topology>
    </subcellularLocation>
</comment>
<evidence type="ECO:0000256" key="5">
    <source>
        <dbReference type="ARBA" id="ARBA00022989"/>
    </source>
</evidence>
<evidence type="ECO:0000256" key="4">
    <source>
        <dbReference type="ARBA" id="ARBA00022824"/>
    </source>
</evidence>
<dbReference type="Pfam" id="PF05241">
    <property type="entry name" value="EBP"/>
    <property type="match status" value="1"/>
</dbReference>
<feature type="domain" description="EXPERA" evidence="8">
    <location>
        <begin position="13"/>
        <end position="153"/>
    </location>
</feature>
<sequence>MTSIKSGLLSRPLDLIYFIYFATHIPITLCIDLQTFCPSSWVPKTLIDLFNFYKITYKDPLMGSSEPMYWYLSFLVCEMVIQLPFFFAACYGLFKDSPHIRLPLAIYGAHVTTTVLPTLAEIMLNPNYSLVSQERWVLFGFYFPYFLLPFIMLIDSYRCVNQSISLAQLKKSKVQ</sequence>
<dbReference type="EMBL" id="JAANQT010004121">
    <property type="protein sequence ID" value="KAG1300457.1"/>
    <property type="molecule type" value="Genomic_DNA"/>
</dbReference>
<dbReference type="PANTHER" id="PTHR31204">
    <property type="entry name" value="SIGMA INTRACELLULAR RECEPTOR 2"/>
    <property type="match status" value="1"/>
</dbReference>
<keyword evidence="3 7" id="KW-0812">Transmembrane</keyword>
<keyword evidence="6 7" id="KW-0472">Membrane</keyword>
<evidence type="ECO:0000313" key="10">
    <source>
        <dbReference type="Proteomes" id="UP000716291"/>
    </source>
</evidence>
<keyword evidence="10" id="KW-1185">Reference proteome</keyword>
<organism evidence="9 10">
    <name type="scientific">Rhizopus oryzae</name>
    <name type="common">Mucormycosis agent</name>
    <name type="synonym">Rhizopus arrhizus var. delemar</name>
    <dbReference type="NCBI Taxonomy" id="64495"/>
    <lineage>
        <taxon>Eukaryota</taxon>
        <taxon>Fungi</taxon>
        <taxon>Fungi incertae sedis</taxon>
        <taxon>Mucoromycota</taxon>
        <taxon>Mucoromycotina</taxon>
        <taxon>Mucoromycetes</taxon>
        <taxon>Mucorales</taxon>
        <taxon>Mucorineae</taxon>
        <taxon>Rhizopodaceae</taxon>
        <taxon>Rhizopus</taxon>
    </lineage>
</organism>
<dbReference type="AlphaFoldDB" id="A0A9P6WXC7"/>
<dbReference type="PROSITE" id="PS51751">
    <property type="entry name" value="EXPERA"/>
    <property type="match status" value="1"/>
</dbReference>
<keyword evidence="4 7" id="KW-0256">Endoplasmic reticulum</keyword>
<evidence type="ECO:0000259" key="8">
    <source>
        <dbReference type="PROSITE" id="PS51751"/>
    </source>
</evidence>
<name>A0A9P6WXC7_RHIOR</name>
<evidence type="ECO:0000256" key="7">
    <source>
        <dbReference type="PIRNR" id="PIRNR031032"/>
    </source>
</evidence>
<dbReference type="PANTHER" id="PTHR31204:SF1">
    <property type="entry name" value="SIGMA INTRACELLULAR RECEPTOR 2"/>
    <property type="match status" value="1"/>
</dbReference>
<keyword evidence="5 7" id="KW-1133">Transmembrane helix</keyword>
<protein>
    <recommendedName>
        <fullName evidence="7">Efficient mitochondria targeting-associated protein 19</fullName>
    </recommendedName>
</protein>
<dbReference type="Proteomes" id="UP000716291">
    <property type="component" value="Unassembled WGS sequence"/>
</dbReference>
<evidence type="ECO:0000313" key="9">
    <source>
        <dbReference type="EMBL" id="KAG1300457.1"/>
    </source>
</evidence>
<reference evidence="9" key="1">
    <citation type="journal article" date="2020" name="Microb. Genom.">
        <title>Genetic diversity of clinical and environmental Mucorales isolates obtained from an investigation of mucormycosis cases among solid organ transplant recipients.</title>
        <authorList>
            <person name="Nguyen M.H."/>
            <person name="Kaul D."/>
            <person name="Muto C."/>
            <person name="Cheng S.J."/>
            <person name="Richter R.A."/>
            <person name="Bruno V.M."/>
            <person name="Liu G."/>
            <person name="Beyhan S."/>
            <person name="Sundermann A.J."/>
            <person name="Mounaud S."/>
            <person name="Pasculle A.W."/>
            <person name="Nierman W.C."/>
            <person name="Driscoll E."/>
            <person name="Cumbie R."/>
            <person name="Clancy C.J."/>
            <person name="Dupont C.L."/>
        </authorList>
    </citation>
    <scope>NUCLEOTIDE SEQUENCE</scope>
    <source>
        <strain evidence="9">GL11</strain>
    </source>
</reference>
<dbReference type="InterPro" id="IPR051987">
    <property type="entry name" value="Sigma-2_receptor-like"/>
</dbReference>
<evidence type="ECO:0000256" key="6">
    <source>
        <dbReference type="ARBA" id="ARBA00023136"/>
    </source>
</evidence>
<dbReference type="InterPro" id="IPR033118">
    <property type="entry name" value="EXPERA"/>
</dbReference>
<proteinExistence type="inferred from homology"/>
<comment type="similarity">
    <text evidence="2">Belongs to the TMEM97/sigma-2 receptor family.</text>
</comment>
<gene>
    <name evidence="9" type="ORF">G6F64_012683</name>
</gene>
<dbReference type="PIRSF" id="PIRSF031032">
    <property type="entry name" value="TMP_97_prd"/>
    <property type="match status" value="1"/>
</dbReference>
<evidence type="ECO:0000256" key="1">
    <source>
        <dbReference type="ARBA" id="ARBA00004477"/>
    </source>
</evidence>
<feature type="transmembrane region" description="Helical" evidence="7">
    <location>
        <begin position="15"/>
        <end position="36"/>
    </location>
</feature>
<evidence type="ECO:0000256" key="2">
    <source>
        <dbReference type="ARBA" id="ARBA00009096"/>
    </source>
</evidence>
<accession>A0A9P6WXC7</accession>
<dbReference type="OrthoDB" id="433124at2759"/>
<feature type="transmembrane region" description="Helical" evidence="7">
    <location>
        <begin position="136"/>
        <end position="154"/>
    </location>
</feature>